<gene>
    <name evidence="11" type="ORF">QQ020_20320</name>
</gene>
<sequence length="401" mass="45946">MAQNDGFNIYQNNSRIKWVVLVVAVVISATSIYYTNLLVEEFKLREEKMIELHANILEYTANVFDYDENITFYSDILTSNTSVPLILTDSVDNILSTRNIKMRPDITEEARVKIEKKELAVMKEAYEPILVTVRDLENDEVINYQYVYYRNSDLLSQLKYYPYIQLSVIFIFGLIVYMIFSYSKTAEQNRIWAGLAKETAHQLGTPLSSLMAWVEYFRADENQANQEIAMELDKDIKRLEMITSRFSNIGSVPLLQEENVYEIIRDTVNYLESRVSSKVNFDINTVTTETYADLNKPLFEWVIENICKNAVDAMSGVGTITINVIKANEGRVIIDISDTGKGIPKANIKKIFSPGFSTKKRGWGLGLTLVKRIINNYHKGQIFVKSSEPDAGTTFRIILKT</sequence>
<dbReference type="InterPro" id="IPR004358">
    <property type="entry name" value="Sig_transdc_His_kin-like_C"/>
</dbReference>
<evidence type="ECO:0000256" key="3">
    <source>
        <dbReference type="ARBA" id="ARBA00022553"/>
    </source>
</evidence>
<dbReference type="Gene3D" id="3.30.565.10">
    <property type="entry name" value="Histidine kinase-like ATPase, C-terminal domain"/>
    <property type="match status" value="1"/>
</dbReference>
<keyword evidence="3" id="KW-0597">Phosphoprotein</keyword>
<protein>
    <recommendedName>
        <fullName evidence="2">histidine kinase</fullName>
        <ecNumber evidence="2">2.7.13.3</ecNumber>
    </recommendedName>
</protein>
<comment type="caution">
    <text evidence="11">The sequence shown here is derived from an EMBL/GenBank/DDBJ whole genome shotgun (WGS) entry which is preliminary data.</text>
</comment>
<organism evidence="11 12">
    <name type="scientific">Agaribacillus aureus</name>
    <dbReference type="NCBI Taxonomy" id="3051825"/>
    <lineage>
        <taxon>Bacteria</taxon>
        <taxon>Pseudomonadati</taxon>
        <taxon>Bacteroidota</taxon>
        <taxon>Cytophagia</taxon>
        <taxon>Cytophagales</taxon>
        <taxon>Splendidivirgaceae</taxon>
        <taxon>Agaribacillus</taxon>
    </lineage>
</organism>
<evidence type="ECO:0000256" key="9">
    <source>
        <dbReference type="SAM" id="Phobius"/>
    </source>
</evidence>
<dbReference type="EC" id="2.7.13.3" evidence="2"/>
<feature type="transmembrane region" description="Helical" evidence="9">
    <location>
        <begin position="160"/>
        <end position="180"/>
    </location>
</feature>
<reference evidence="11" key="1">
    <citation type="submission" date="2023-06" db="EMBL/GenBank/DDBJ databases">
        <title>Genomic of Agaribacillus aureum.</title>
        <authorList>
            <person name="Wang G."/>
        </authorList>
    </citation>
    <scope>NUCLEOTIDE SEQUENCE</scope>
    <source>
        <strain evidence="11">BMA12</strain>
    </source>
</reference>
<evidence type="ECO:0000256" key="4">
    <source>
        <dbReference type="ARBA" id="ARBA00022679"/>
    </source>
</evidence>
<keyword evidence="8" id="KW-0902">Two-component regulatory system</keyword>
<dbReference type="PANTHER" id="PTHR43065:SF10">
    <property type="entry name" value="PEROXIDE STRESS-ACTIVATED HISTIDINE KINASE MAK3"/>
    <property type="match status" value="1"/>
</dbReference>
<dbReference type="InterPro" id="IPR003594">
    <property type="entry name" value="HATPase_dom"/>
</dbReference>
<accession>A0ABT8L9L6</accession>
<dbReference type="InterPro" id="IPR005467">
    <property type="entry name" value="His_kinase_dom"/>
</dbReference>
<dbReference type="Pfam" id="PF02518">
    <property type="entry name" value="HATPase_c"/>
    <property type="match status" value="1"/>
</dbReference>
<keyword evidence="7 11" id="KW-0067">ATP-binding</keyword>
<keyword evidence="9" id="KW-0472">Membrane</keyword>
<keyword evidence="4" id="KW-0808">Transferase</keyword>
<keyword evidence="9" id="KW-1133">Transmembrane helix</keyword>
<evidence type="ECO:0000256" key="7">
    <source>
        <dbReference type="ARBA" id="ARBA00022840"/>
    </source>
</evidence>
<dbReference type="PANTHER" id="PTHR43065">
    <property type="entry name" value="SENSOR HISTIDINE KINASE"/>
    <property type="match status" value="1"/>
</dbReference>
<keyword evidence="9" id="KW-0812">Transmembrane</keyword>
<dbReference type="SUPFAM" id="SSF55874">
    <property type="entry name" value="ATPase domain of HSP90 chaperone/DNA topoisomerase II/histidine kinase"/>
    <property type="match status" value="1"/>
</dbReference>
<dbReference type="InterPro" id="IPR036890">
    <property type="entry name" value="HATPase_C_sf"/>
</dbReference>
<evidence type="ECO:0000313" key="11">
    <source>
        <dbReference type="EMBL" id="MDN5214437.1"/>
    </source>
</evidence>
<dbReference type="PROSITE" id="PS50109">
    <property type="entry name" value="HIS_KIN"/>
    <property type="match status" value="1"/>
</dbReference>
<evidence type="ECO:0000256" key="8">
    <source>
        <dbReference type="ARBA" id="ARBA00023012"/>
    </source>
</evidence>
<dbReference type="GO" id="GO:0005524">
    <property type="term" value="F:ATP binding"/>
    <property type="evidence" value="ECO:0007669"/>
    <property type="project" value="UniProtKB-KW"/>
</dbReference>
<evidence type="ECO:0000256" key="6">
    <source>
        <dbReference type="ARBA" id="ARBA00022777"/>
    </source>
</evidence>
<dbReference type="PRINTS" id="PR00344">
    <property type="entry name" value="BCTRLSENSOR"/>
</dbReference>
<dbReference type="RefSeq" id="WP_346759771.1">
    <property type="nucleotide sequence ID" value="NZ_JAUJEB010000004.1"/>
</dbReference>
<evidence type="ECO:0000313" key="12">
    <source>
        <dbReference type="Proteomes" id="UP001172083"/>
    </source>
</evidence>
<comment type="catalytic activity">
    <reaction evidence="1">
        <text>ATP + protein L-histidine = ADP + protein N-phospho-L-histidine.</text>
        <dbReference type="EC" id="2.7.13.3"/>
    </reaction>
</comment>
<evidence type="ECO:0000256" key="2">
    <source>
        <dbReference type="ARBA" id="ARBA00012438"/>
    </source>
</evidence>
<evidence type="ECO:0000256" key="5">
    <source>
        <dbReference type="ARBA" id="ARBA00022741"/>
    </source>
</evidence>
<proteinExistence type="predicted"/>
<name>A0ABT8L9L6_9BACT</name>
<evidence type="ECO:0000259" key="10">
    <source>
        <dbReference type="PROSITE" id="PS50109"/>
    </source>
</evidence>
<dbReference type="EMBL" id="JAUJEB010000004">
    <property type="protein sequence ID" value="MDN5214437.1"/>
    <property type="molecule type" value="Genomic_DNA"/>
</dbReference>
<keyword evidence="5" id="KW-0547">Nucleotide-binding</keyword>
<feature type="transmembrane region" description="Helical" evidence="9">
    <location>
        <begin position="18"/>
        <end position="39"/>
    </location>
</feature>
<dbReference type="Proteomes" id="UP001172083">
    <property type="component" value="Unassembled WGS sequence"/>
</dbReference>
<keyword evidence="12" id="KW-1185">Reference proteome</keyword>
<feature type="domain" description="Histidine kinase" evidence="10">
    <location>
        <begin position="198"/>
        <end position="401"/>
    </location>
</feature>
<evidence type="ECO:0000256" key="1">
    <source>
        <dbReference type="ARBA" id="ARBA00000085"/>
    </source>
</evidence>
<keyword evidence="6" id="KW-0418">Kinase</keyword>
<dbReference type="SMART" id="SM00387">
    <property type="entry name" value="HATPase_c"/>
    <property type="match status" value="1"/>
</dbReference>